<dbReference type="HOGENOM" id="CLU_3434113_0_0_1"/>
<protein>
    <submittedName>
        <fullName evidence="1">Uncharacterized protein</fullName>
    </submittedName>
</protein>
<proteinExistence type="predicted"/>
<evidence type="ECO:0000313" key="2">
    <source>
        <dbReference type="Proteomes" id="UP000009084"/>
    </source>
</evidence>
<comment type="caution">
    <text evidence="1">The sequence shown here is derived from an EMBL/GenBank/DDBJ whole genome shotgun (WGS) entry which is preliminary data.</text>
</comment>
<dbReference type="Proteomes" id="UP000009084">
    <property type="component" value="Unassembled WGS sequence"/>
</dbReference>
<sequence length="15" mass="1732">MKLLCALIQSTYFSN</sequence>
<evidence type="ECO:0000313" key="1">
    <source>
        <dbReference type="EMBL" id="EER24817.1"/>
    </source>
</evidence>
<organism evidence="1 2">
    <name type="scientific">Coccidioides posadasii (strain C735)</name>
    <name type="common">Valley fever fungus</name>
    <dbReference type="NCBI Taxonomy" id="222929"/>
    <lineage>
        <taxon>Eukaryota</taxon>
        <taxon>Fungi</taxon>
        <taxon>Dikarya</taxon>
        <taxon>Ascomycota</taxon>
        <taxon>Pezizomycotina</taxon>
        <taxon>Eurotiomycetes</taxon>
        <taxon>Eurotiomycetidae</taxon>
        <taxon>Onygenales</taxon>
        <taxon>Onygenaceae</taxon>
        <taxon>Coccidioides</taxon>
    </lineage>
</organism>
<accession>C5PCK6</accession>
<reference evidence="1 2" key="1">
    <citation type="journal article" date="2009" name="Genome Res.">
        <title>Comparative genomic analyses of the human fungal pathogens Coccidioides and their relatives.</title>
        <authorList>
            <person name="Sharpton T.J."/>
            <person name="Stajich J.E."/>
            <person name="Rounsley S.D."/>
            <person name="Gardner M.J."/>
            <person name="Wortman J.R."/>
            <person name="Jordar V.S."/>
            <person name="Maiti R."/>
            <person name="Kodira C.D."/>
            <person name="Neafsey D.E."/>
            <person name="Zeng Q."/>
            <person name="Hung C.-Y."/>
            <person name="McMahan C."/>
            <person name="Muszewska A."/>
            <person name="Grynberg M."/>
            <person name="Mandel M.A."/>
            <person name="Kellner E.M."/>
            <person name="Barker B.M."/>
            <person name="Galgiani J.N."/>
            <person name="Orbach M.J."/>
            <person name="Kirkland T.N."/>
            <person name="Cole G.T."/>
            <person name="Henn M.R."/>
            <person name="Birren B.W."/>
            <person name="Taylor J.W."/>
        </authorList>
    </citation>
    <scope>NUCLEOTIDE SEQUENCE [LARGE SCALE GENOMIC DNA]</scope>
    <source>
        <strain evidence="2">C735</strain>
    </source>
</reference>
<gene>
    <name evidence="1" type="ORF">CPC735_014120</name>
</gene>
<dbReference type="VEuPathDB" id="FungiDB:CPC735_014120"/>
<name>C5PCK6_COCP7</name>
<dbReference type="EMBL" id="ACFW01000043">
    <property type="protein sequence ID" value="EER24817.1"/>
    <property type="molecule type" value="Genomic_DNA"/>
</dbReference>